<gene>
    <name evidence="1" type="ORF">CGZ75_22275</name>
</gene>
<evidence type="ECO:0000313" key="2">
    <source>
        <dbReference type="Proteomes" id="UP000215145"/>
    </source>
</evidence>
<dbReference type="AlphaFoldDB" id="A0A229NVH5"/>
<protein>
    <submittedName>
        <fullName evidence="1">Uncharacterized protein</fullName>
    </submittedName>
</protein>
<organism evidence="1 2">
    <name type="scientific">Paenibacillus herberti</name>
    <dbReference type="NCBI Taxonomy" id="1619309"/>
    <lineage>
        <taxon>Bacteria</taxon>
        <taxon>Bacillati</taxon>
        <taxon>Bacillota</taxon>
        <taxon>Bacilli</taxon>
        <taxon>Bacillales</taxon>
        <taxon>Paenibacillaceae</taxon>
        <taxon>Paenibacillus</taxon>
    </lineage>
</organism>
<keyword evidence="2" id="KW-1185">Reference proteome</keyword>
<accession>A0A229NVH5</accession>
<name>A0A229NVH5_9BACL</name>
<proteinExistence type="predicted"/>
<sequence length="102" mass="11455">MDYLLTSFQLVSIDFSGQTKSLPSARKGIGILLCKRRQAYACRGTTLVALWPYRFQQTVDQPLPDSVRRRTRFISLPLLLNEGKIQVEIPMTADNRSGVLAG</sequence>
<dbReference type="EMBL" id="NMUQ01000003">
    <property type="protein sequence ID" value="OXM13745.1"/>
    <property type="molecule type" value="Genomic_DNA"/>
</dbReference>
<reference evidence="1 2" key="1">
    <citation type="submission" date="2017-07" db="EMBL/GenBank/DDBJ databases">
        <title>Paenibacillus herberti R33 genome sequencing and assembly.</title>
        <authorList>
            <person name="Su W."/>
        </authorList>
    </citation>
    <scope>NUCLEOTIDE SEQUENCE [LARGE SCALE GENOMIC DNA]</scope>
    <source>
        <strain evidence="1 2">R33</strain>
    </source>
</reference>
<dbReference type="Proteomes" id="UP000215145">
    <property type="component" value="Unassembled WGS sequence"/>
</dbReference>
<evidence type="ECO:0000313" key="1">
    <source>
        <dbReference type="EMBL" id="OXM13745.1"/>
    </source>
</evidence>
<comment type="caution">
    <text evidence="1">The sequence shown here is derived from an EMBL/GenBank/DDBJ whole genome shotgun (WGS) entry which is preliminary data.</text>
</comment>
<dbReference type="RefSeq" id="WP_089526447.1">
    <property type="nucleotide sequence ID" value="NZ_NMUQ01000003.1"/>
</dbReference>